<dbReference type="InterPro" id="IPR011146">
    <property type="entry name" value="HIT-like"/>
</dbReference>
<dbReference type="Pfam" id="PF10120">
    <property type="entry name" value="ThiN"/>
    <property type="match status" value="1"/>
</dbReference>
<sequence length="361" mass="40566">MEKDKVQKAVKILENSSEFAELIPEVRSNIVMAIEDAKTIDQVVGIPGRITIVNGMPKAVMPPDFMSSSHMARLVLTIIKHDPSKRSAINLKYNPMILDICRKLGLEVSSYNRTQEPAKVKEIEGSTIPWGVETAIEKSGTVPDVIYHKGAWGKEPMICLIGSDACEVAEMAVCIAKLFEIRKNEVVKSTEKIEESLNNCHDVIFAPSRKSWKYKKHDVPCVFCAIAEGNPDIKEMVLYNDKENMVLMNIFPYSRGHLEVVPVKHFTDLNELNSEELEKLFCLVQRSISLIRQVIKPDGINVGLNLGKTAGASIEHLHVHIVPRFKVESGFMETTADTRVIDEDINVTYKKFTEKLDIFEG</sequence>
<dbReference type="CDD" id="cd01275">
    <property type="entry name" value="FHIT"/>
    <property type="match status" value="1"/>
</dbReference>
<dbReference type="InterPro" id="IPR036265">
    <property type="entry name" value="HIT-like_sf"/>
</dbReference>
<evidence type="ECO:0000256" key="3">
    <source>
        <dbReference type="PROSITE-ProRule" id="PRU00464"/>
    </source>
</evidence>
<reference evidence="6" key="1">
    <citation type="journal article" date="2022" name="Microbiol. Resour. Announc.">
        <title>Draft Genome Sequence of a Methanogenic Archaeon from West Spitsbergen Permafrost.</title>
        <authorList>
            <person name="Trubitsyn V."/>
            <person name="Rivkina E."/>
            <person name="Shcherbakova V."/>
        </authorList>
    </citation>
    <scope>NUCLEOTIDE SEQUENCE [LARGE SCALE GENOMIC DNA]</scope>
    <source>
        <strain evidence="6">VT</strain>
    </source>
</reference>
<feature type="short sequence motif" description="Histidine triad motif" evidence="3">
    <location>
        <begin position="316"/>
        <end position="320"/>
    </location>
</feature>
<keyword evidence="2" id="KW-0378">Hydrolase</keyword>
<gene>
    <name evidence="5" type="ORF">K8N75_07055</name>
</gene>
<dbReference type="EMBL" id="JAIOUQ010000007">
    <property type="protein sequence ID" value="MBZ2165795.1"/>
    <property type="molecule type" value="Genomic_DNA"/>
</dbReference>
<protein>
    <submittedName>
        <fullName evidence="5">HIT domain-containing protein</fullName>
    </submittedName>
</protein>
<evidence type="ECO:0000313" key="5">
    <source>
        <dbReference type="EMBL" id="MBZ2165795.1"/>
    </source>
</evidence>
<evidence type="ECO:0000313" key="6">
    <source>
        <dbReference type="Proteomes" id="UP000825933"/>
    </source>
</evidence>
<evidence type="ECO:0000256" key="2">
    <source>
        <dbReference type="ARBA" id="ARBA00022801"/>
    </source>
</evidence>
<keyword evidence="6" id="KW-1185">Reference proteome</keyword>
<dbReference type="InterPro" id="IPR052908">
    <property type="entry name" value="AP-4-A_phosphorylase"/>
</dbReference>
<organism evidence="5 6">
    <name type="scientific">Methanobacterium spitsbergense</name>
    <dbReference type="NCBI Taxonomy" id="2874285"/>
    <lineage>
        <taxon>Archaea</taxon>
        <taxon>Methanobacteriati</taxon>
        <taxon>Methanobacteriota</taxon>
        <taxon>Methanomada group</taxon>
        <taxon>Methanobacteria</taxon>
        <taxon>Methanobacteriales</taxon>
        <taxon>Methanobacteriaceae</taxon>
        <taxon>Methanobacterium</taxon>
    </lineage>
</organism>
<dbReference type="InterPro" id="IPR036409">
    <property type="entry name" value="Aldolase_II/adducin_N_sf"/>
</dbReference>
<comment type="caution">
    <text evidence="5">The sequence shown here is derived from an EMBL/GenBank/DDBJ whole genome shotgun (WGS) entry which is preliminary data.</text>
</comment>
<proteinExistence type="predicted"/>
<evidence type="ECO:0000256" key="1">
    <source>
        <dbReference type="ARBA" id="ARBA00022741"/>
    </source>
</evidence>
<dbReference type="InterPro" id="IPR019808">
    <property type="entry name" value="Histidine_triad_CS"/>
</dbReference>
<dbReference type="Pfam" id="PF01230">
    <property type="entry name" value="HIT"/>
    <property type="match status" value="1"/>
</dbReference>
<dbReference type="PANTHER" id="PTHR42997">
    <property type="entry name" value="HIT FAMILY HYDROLASE"/>
    <property type="match status" value="1"/>
</dbReference>
<keyword evidence="1" id="KW-0547">Nucleotide-binding</keyword>
<dbReference type="GO" id="GO:0016787">
    <property type="term" value="F:hydrolase activity"/>
    <property type="evidence" value="ECO:0007669"/>
    <property type="project" value="UniProtKB-KW"/>
</dbReference>
<evidence type="ECO:0000259" key="4">
    <source>
        <dbReference type="PROSITE" id="PS51084"/>
    </source>
</evidence>
<dbReference type="SUPFAM" id="SSF54197">
    <property type="entry name" value="HIT-like"/>
    <property type="match status" value="1"/>
</dbReference>
<name>A0A8T5V291_9EURY</name>
<dbReference type="PROSITE" id="PS00892">
    <property type="entry name" value="HIT_1"/>
    <property type="match status" value="1"/>
</dbReference>
<dbReference type="Gene3D" id="3.30.428.10">
    <property type="entry name" value="HIT-like"/>
    <property type="match status" value="1"/>
</dbReference>
<accession>A0A8T5V291</accession>
<dbReference type="Gene3D" id="3.40.225.10">
    <property type="entry name" value="Class II aldolase/adducin N-terminal domain"/>
    <property type="match status" value="1"/>
</dbReference>
<dbReference type="PROSITE" id="PS51084">
    <property type="entry name" value="HIT_2"/>
    <property type="match status" value="1"/>
</dbReference>
<dbReference type="GO" id="GO:0000166">
    <property type="term" value="F:nucleotide binding"/>
    <property type="evidence" value="ECO:0007669"/>
    <property type="project" value="UniProtKB-KW"/>
</dbReference>
<dbReference type="PANTHER" id="PTHR42997:SF1">
    <property type="entry name" value="AP-4-A PHOSPHORYLASE"/>
    <property type="match status" value="1"/>
</dbReference>
<feature type="domain" description="HIT" evidence="4">
    <location>
        <begin position="222"/>
        <end position="331"/>
    </location>
</feature>
<dbReference type="AlphaFoldDB" id="A0A8T5V291"/>
<dbReference type="InterPro" id="IPR019293">
    <property type="entry name" value="ThiN"/>
</dbReference>
<dbReference type="InterPro" id="IPR039383">
    <property type="entry name" value="FHIT"/>
</dbReference>
<dbReference type="SUPFAM" id="SSF53639">
    <property type="entry name" value="AraD/HMP-PK domain-like"/>
    <property type="match status" value="1"/>
</dbReference>
<dbReference type="Proteomes" id="UP000825933">
    <property type="component" value="Unassembled WGS sequence"/>
</dbReference>